<reference evidence="7 8" key="1">
    <citation type="submission" date="2020-06" db="EMBL/GenBank/DDBJ databases">
        <authorList>
            <person name="Li R."/>
            <person name="Bekaert M."/>
        </authorList>
    </citation>
    <scope>NUCLEOTIDE SEQUENCE [LARGE SCALE GENOMIC DNA]</scope>
    <source>
        <strain evidence="8">wild</strain>
    </source>
</reference>
<dbReference type="InterPro" id="IPR050373">
    <property type="entry name" value="Fibrinogen_C-term_domain"/>
</dbReference>
<dbReference type="InterPro" id="IPR003609">
    <property type="entry name" value="Pan_app"/>
</dbReference>
<dbReference type="InterPro" id="IPR002181">
    <property type="entry name" value="Fibrinogen_a/b/g_C_dom"/>
</dbReference>
<dbReference type="PROSITE" id="PS00514">
    <property type="entry name" value="FIBRINOGEN_C_1"/>
    <property type="match status" value="1"/>
</dbReference>
<dbReference type="InterPro" id="IPR036056">
    <property type="entry name" value="Fibrinogen-like_C"/>
</dbReference>
<gene>
    <name evidence="7" type="ORF">MCOR_38153</name>
</gene>
<evidence type="ECO:0000259" key="6">
    <source>
        <dbReference type="PROSITE" id="PS51406"/>
    </source>
</evidence>
<dbReference type="Proteomes" id="UP000507470">
    <property type="component" value="Unassembled WGS sequence"/>
</dbReference>
<keyword evidence="3" id="KW-1015">Disulfide bond</keyword>
<dbReference type="InterPro" id="IPR003598">
    <property type="entry name" value="Ig_sub2"/>
</dbReference>
<comment type="subcellular location">
    <subcellularLocation>
        <location evidence="1">Secreted</location>
        <location evidence="1">Extracellular space</location>
        <location evidence="1">Extracellular matrix</location>
    </subcellularLocation>
</comment>
<dbReference type="Pfam" id="PF00147">
    <property type="entry name" value="Fibrinogen_C"/>
    <property type="match status" value="1"/>
</dbReference>
<dbReference type="Pfam" id="PF00024">
    <property type="entry name" value="PAN_1"/>
    <property type="match status" value="1"/>
</dbReference>
<sequence length="663" mass="72945">MCGDIFAIFLCFVMSHCEFMVIEKQKDVIYTGHVAFEIFSIPMWSHCAQLCTRLQICKSINFISLNKTCQINVAEPNRSTSCLTKSVGDSFVAASALPKIDEYLYKVRLFLPLLIKELAGICKGHTCNITEICVPKSKSEGYQCHPLIGYRIVPPNVQIPQSSYDVIIGQSVTLVCLVTSHLPITDVTWKKNVNNSVSTIDSGGSAHLYSGGNVKSPSLIISNVTQHDIGTYICSATNMIETRSSNTITVVLHLPPNVHIPLTSYEITFGQSVTLVCVVTSNLPITGVTWKKNVSGSVSMIDPDDNSSLYSGGNVDSPSLIILNVTANDTGTYICSASNLVGTRSSDTISLVVNYPPNVHISQSSYDVINGQSVTLVCIVTSELPLTGVTWKKNDGGCVSTIDSDDSSSLYSGGNVGSPSLIIFNVTQNDTGTYICSASNKVDTRSSDTITLVIHTFPRDCSDLGLLSGSGVYRIYPATSVEFDVYCEKDIMCERWTVFQQRFDGTYGFYRNWNAYKIGFGDLNGEFWLGNDYLHYITSSGQYRLRVELEAYDGSTAYAEYSTFSIGDSQSDYILNVGGYSGNAGENFQYHDGMKFSTFDRDNDLKDENCANIYIGAWWYDSCYDSNLNGRYGVSNDTTGIVWIGFQGFSSLKATKMMIQRYY</sequence>
<dbReference type="PROSITE" id="PS51406">
    <property type="entry name" value="FIBRINOGEN_C_2"/>
    <property type="match status" value="1"/>
</dbReference>
<keyword evidence="4" id="KW-0732">Signal</keyword>
<dbReference type="InterPro" id="IPR003599">
    <property type="entry name" value="Ig_sub"/>
</dbReference>
<protein>
    <recommendedName>
        <fullName evidence="9">Fibrinogen C-terminal domain-containing protein</fullName>
    </recommendedName>
</protein>
<dbReference type="InterPro" id="IPR014716">
    <property type="entry name" value="Fibrinogen_a/b/g_C_1"/>
</dbReference>
<dbReference type="Gene3D" id="2.60.40.10">
    <property type="entry name" value="Immunoglobulins"/>
    <property type="match status" value="3"/>
</dbReference>
<dbReference type="SMART" id="SM00408">
    <property type="entry name" value="IGc2"/>
    <property type="match status" value="3"/>
</dbReference>
<evidence type="ECO:0008006" key="9">
    <source>
        <dbReference type="Google" id="ProtNLM"/>
    </source>
</evidence>
<feature type="chain" id="PRO_5026899714" description="Fibrinogen C-terminal domain-containing protein" evidence="4">
    <location>
        <begin position="18"/>
        <end position="663"/>
    </location>
</feature>
<organism evidence="7 8">
    <name type="scientific">Mytilus coruscus</name>
    <name type="common">Sea mussel</name>
    <dbReference type="NCBI Taxonomy" id="42192"/>
    <lineage>
        <taxon>Eukaryota</taxon>
        <taxon>Metazoa</taxon>
        <taxon>Spiralia</taxon>
        <taxon>Lophotrochozoa</taxon>
        <taxon>Mollusca</taxon>
        <taxon>Bivalvia</taxon>
        <taxon>Autobranchia</taxon>
        <taxon>Pteriomorphia</taxon>
        <taxon>Mytilida</taxon>
        <taxon>Mytiloidea</taxon>
        <taxon>Mytilidae</taxon>
        <taxon>Mytilinae</taxon>
        <taxon>Mytilus</taxon>
    </lineage>
</organism>
<dbReference type="Pfam" id="PF13927">
    <property type="entry name" value="Ig_3"/>
    <property type="match status" value="3"/>
</dbReference>
<dbReference type="InterPro" id="IPR020837">
    <property type="entry name" value="Fibrinogen_CS"/>
</dbReference>
<feature type="domain" description="Ig-like" evidence="5">
    <location>
        <begin position="155"/>
        <end position="249"/>
    </location>
</feature>
<evidence type="ECO:0000256" key="4">
    <source>
        <dbReference type="SAM" id="SignalP"/>
    </source>
</evidence>
<dbReference type="PANTHER" id="PTHR19143:SF458">
    <property type="entry name" value="FIBRINOGEN C-TERMINAL DOMAIN-CONTAINING PROTEIN-RELATED"/>
    <property type="match status" value="1"/>
</dbReference>
<keyword evidence="2" id="KW-0272">Extracellular matrix</keyword>
<dbReference type="SUPFAM" id="SSF56496">
    <property type="entry name" value="Fibrinogen C-terminal domain-like"/>
    <property type="match status" value="1"/>
</dbReference>
<accession>A0A6J8D8F0</accession>
<dbReference type="PANTHER" id="PTHR19143">
    <property type="entry name" value="FIBRINOGEN/TENASCIN/ANGIOPOEITIN"/>
    <property type="match status" value="1"/>
</dbReference>
<dbReference type="CDD" id="cd00096">
    <property type="entry name" value="Ig"/>
    <property type="match status" value="1"/>
</dbReference>
<feature type="domain" description="Ig-like" evidence="5">
    <location>
        <begin position="256"/>
        <end position="350"/>
    </location>
</feature>
<dbReference type="SMART" id="SM00409">
    <property type="entry name" value="IG"/>
    <property type="match status" value="3"/>
</dbReference>
<evidence type="ECO:0000313" key="7">
    <source>
        <dbReference type="EMBL" id="CAC5404355.1"/>
    </source>
</evidence>
<feature type="domain" description="Ig-like" evidence="5">
    <location>
        <begin position="357"/>
        <end position="451"/>
    </location>
</feature>
<keyword evidence="8" id="KW-1185">Reference proteome</keyword>
<keyword evidence="2" id="KW-0964">Secreted</keyword>
<dbReference type="SMART" id="SM00186">
    <property type="entry name" value="FBG"/>
    <property type="match status" value="1"/>
</dbReference>
<dbReference type="Gene3D" id="3.90.215.10">
    <property type="entry name" value="Gamma Fibrinogen, chain A, domain 1"/>
    <property type="match status" value="1"/>
</dbReference>
<feature type="signal peptide" evidence="4">
    <location>
        <begin position="1"/>
        <end position="17"/>
    </location>
</feature>
<dbReference type="SUPFAM" id="SSF48726">
    <property type="entry name" value="Immunoglobulin"/>
    <property type="match status" value="3"/>
</dbReference>
<name>A0A6J8D8F0_MYTCO</name>
<dbReference type="AlphaFoldDB" id="A0A6J8D8F0"/>
<dbReference type="EMBL" id="CACVKT020006935">
    <property type="protein sequence ID" value="CAC5404355.1"/>
    <property type="molecule type" value="Genomic_DNA"/>
</dbReference>
<evidence type="ECO:0000313" key="8">
    <source>
        <dbReference type="Proteomes" id="UP000507470"/>
    </source>
</evidence>
<evidence type="ECO:0000259" key="5">
    <source>
        <dbReference type="PROSITE" id="PS50835"/>
    </source>
</evidence>
<dbReference type="OrthoDB" id="382013at2759"/>
<evidence type="ECO:0000256" key="2">
    <source>
        <dbReference type="ARBA" id="ARBA00022530"/>
    </source>
</evidence>
<dbReference type="GO" id="GO:0005615">
    <property type="term" value="C:extracellular space"/>
    <property type="evidence" value="ECO:0007669"/>
    <property type="project" value="TreeGrafter"/>
</dbReference>
<dbReference type="InterPro" id="IPR013783">
    <property type="entry name" value="Ig-like_fold"/>
</dbReference>
<feature type="domain" description="Fibrinogen C-terminal" evidence="6">
    <location>
        <begin position="452"/>
        <end position="663"/>
    </location>
</feature>
<evidence type="ECO:0000256" key="3">
    <source>
        <dbReference type="ARBA" id="ARBA00023157"/>
    </source>
</evidence>
<proteinExistence type="predicted"/>
<dbReference type="CDD" id="cd00087">
    <property type="entry name" value="FReD"/>
    <property type="match status" value="1"/>
</dbReference>
<dbReference type="PROSITE" id="PS50835">
    <property type="entry name" value="IG_LIKE"/>
    <property type="match status" value="3"/>
</dbReference>
<dbReference type="InterPro" id="IPR007110">
    <property type="entry name" value="Ig-like_dom"/>
</dbReference>
<dbReference type="InterPro" id="IPR036179">
    <property type="entry name" value="Ig-like_dom_sf"/>
</dbReference>
<evidence type="ECO:0000256" key="1">
    <source>
        <dbReference type="ARBA" id="ARBA00004498"/>
    </source>
</evidence>